<organism evidence="2 3">
    <name type="scientific">Cervus elaphus hippelaphus</name>
    <name type="common">European red deer</name>
    <dbReference type="NCBI Taxonomy" id="46360"/>
    <lineage>
        <taxon>Eukaryota</taxon>
        <taxon>Metazoa</taxon>
        <taxon>Chordata</taxon>
        <taxon>Craniata</taxon>
        <taxon>Vertebrata</taxon>
        <taxon>Euteleostomi</taxon>
        <taxon>Mammalia</taxon>
        <taxon>Eutheria</taxon>
        <taxon>Laurasiatheria</taxon>
        <taxon>Artiodactyla</taxon>
        <taxon>Ruminantia</taxon>
        <taxon>Pecora</taxon>
        <taxon>Cervidae</taxon>
        <taxon>Cervinae</taxon>
        <taxon>Cervus</taxon>
    </lineage>
</organism>
<dbReference type="PROSITE" id="PS51257">
    <property type="entry name" value="PROKAR_LIPOPROTEIN"/>
    <property type="match status" value="1"/>
</dbReference>
<dbReference type="AlphaFoldDB" id="A0A212C1Z7"/>
<feature type="compositionally biased region" description="Basic residues" evidence="1">
    <location>
        <begin position="1"/>
        <end position="13"/>
    </location>
</feature>
<proteinExistence type="predicted"/>
<protein>
    <submittedName>
        <fullName evidence="2">KIAA2012</fullName>
    </submittedName>
</protein>
<feature type="non-terminal residue" evidence="2">
    <location>
        <position position="112"/>
    </location>
</feature>
<feature type="compositionally biased region" description="Polar residues" evidence="1">
    <location>
        <begin position="25"/>
        <end position="52"/>
    </location>
</feature>
<accession>A0A212C1Z7</accession>
<dbReference type="InterPro" id="IPR031440">
    <property type="entry name" value="DUF4670"/>
</dbReference>
<dbReference type="PANTHER" id="PTHR21937">
    <property type="entry name" value="CCDC66 DOMAIN-CONTAINING PROTEIN"/>
    <property type="match status" value="1"/>
</dbReference>
<dbReference type="OrthoDB" id="6162046at2759"/>
<comment type="caution">
    <text evidence="2">The sequence shown here is derived from an EMBL/GenBank/DDBJ whole genome shotgun (WGS) entry which is preliminary data.</text>
</comment>
<evidence type="ECO:0000313" key="2">
    <source>
        <dbReference type="EMBL" id="OWK00010.1"/>
    </source>
</evidence>
<dbReference type="EMBL" id="MKHE01000033">
    <property type="protein sequence ID" value="OWK00010.1"/>
    <property type="molecule type" value="Genomic_DNA"/>
</dbReference>
<keyword evidence="3" id="KW-1185">Reference proteome</keyword>
<sequence>MLQKKATMKKHSKPPGGPSGMPSSITLGSCMTNPTRHSTTEAPSPTGRQTSVVPKALKLPLISEEPPRVLDPLRSQLKDSEPPAELFIFPVEIHYHSQHPPKGKARRRGGSL</sequence>
<feature type="region of interest" description="Disordered" evidence="1">
    <location>
        <begin position="1"/>
        <end position="53"/>
    </location>
</feature>
<reference evidence="2 3" key="1">
    <citation type="journal article" date="2018" name="Mol. Genet. Genomics">
        <title>The red deer Cervus elaphus genome CerEla1.0: sequencing, annotating, genes, and chromosomes.</title>
        <authorList>
            <person name="Bana N.A."/>
            <person name="Nyiri A."/>
            <person name="Nagy J."/>
            <person name="Frank K."/>
            <person name="Nagy T."/>
            <person name="Steger V."/>
            <person name="Schiller M."/>
            <person name="Lakatos P."/>
            <person name="Sugar L."/>
            <person name="Horn P."/>
            <person name="Barta E."/>
            <person name="Orosz L."/>
        </authorList>
    </citation>
    <scope>NUCLEOTIDE SEQUENCE [LARGE SCALE GENOMIC DNA]</scope>
    <source>
        <strain evidence="2">Hungarian</strain>
    </source>
</reference>
<gene>
    <name evidence="2" type="ORF">Celaphus_00016054</name>
</gene>
<evidence type="ECO:0000313" key="3">
    <source>
        <dbReference type="Proteomes" id="UP000242450"/>
    </source>
</evidence>
<dbReference type="PANTHER" id="PTHR21937:SF5">
    <property type="entry name" value="GENE 973-RELATED"/>
    <property type="match status" value="1"/>
</dbReference>
<name>A0A212C1Z7_CEREH</name>
<evidence type="ECO:0000256" key="1">
    <source>
        <dbReference type="SAM" id="MobiDB-lite"/>
    </source>
</evidence>
<dbReference type="Proteomes" id="UP000242450">
    <property type="component" value="Chromosome 33"/>
</dbReference>